<protein>
    <submittedName>
        <fullName evidence="1">Uncharacterized protein</fullName>
    </submittedName>
</protein>
<sequence length="133" mass="14988">MKVPYLLRTLLFVIILFNGNSAADELYLTIEEREQQAVLIVSAEVLSLVPLKFSEDLYERKVAILAIQNISKGNSNAEFILVSVGYYWPYGMLNSQDINVEVGMKGTWFLTKEIETGLFKLNSPSDVVINPLN</sequence>
<comment type="caution">
    <text evidence="1">The sequence shown here is derived from an EMBL/GenBank/DDBJ whole genome shotgun (WGS) entry which is preliminary data.</text>
</comment>
<evidence type="ECO:0000313" key="1">
    <source>
        <dbReference type="EMBL" id="MCB5225855.1"/>
    </source>
</evidence>
<dbReference type="EMBL" id="JAEINI020000001">
    <property type="protein sequence ID" value="MCB5225855.1"/>
    <property type="molecule type" value="Genomic_DNA"/>
</dbReference>
<dbReference type="Proteomes" id="UP000633814">
    <property type="component" value="Unassembled WGS sequence"/>
</dbReference>
<keyword evidence="2" id="KW-1185">Reference proteome</keyword>
<name>A0ABS8C143_9ALTE</name>
<proteinExistence type="predicted"/>
<dbReference type="RefSeq" id="WP_226749934.1">
    <property type="nucleotide sequence ID" value="NZ_JAEINI020000001.1"/>
</dbReference>
<reference evidence="1 2" key="1">
    <citation type="submission" date="2021-10" db="EMBL/GenBank/DDBJ databases">
        <title>Alishewanella koreense sp. nov. isolated from seawater of southwestern coast in South Korea and the proposal for the reclassification of Rheinheimera perlucida and Rheinheimera tuosuensis as Arsukibacterium perlucida and Arsukibacterium tuosuensis.</title>
        <authorList>
            <person name="Kim K.H."/>
            <person name="Ruan W."/>
            <person name="Kim K.R."/>
            <person name="Baek J.H."/>
            <person name="Jeon C.O."/>
        </authorList>
    </citation>
    <scope>NUCLEOTIDE SEQUENCE [LARGE SCALE GENOMIC DNA]</scope>
    <source>
        <strain evidence="1 2">16-MA</strain>
    </source>
</reference>
<organism evidence="1 2">
    <name type="scientific">Alishewanella maricola</name>
    <dbReference type="NCBI Taxonomy" id="2795740"/>
    <lineage>
        <taxon>Bacteria</taxon>
        <taxon>Pseudomonadati</taxon>
        <taxon>Pseudomonadota</taxon>
        <taxon>Gammaproteobacteria</taxon>
        <taxon>Alteromonadales</taxon>
        <taxon>Alteromonadaceae</taxon>
        <taxon>Alishewanella</taxon>
    </lineage>
</organism>
<evidence type="ECO:0000313" key="2">
    <source>
        <dbReference type="Proteomes" id="UP000633814"/>
    </source>
</evidence>
<accession>A0ABS8C143</accession>
<gene>
    <name evidence="1" type="ORF">JAO78_003410</name>
</gene>